<evidence type="ECO:0000313" key="2">
    <source>
        <dbReference type="EMBL" id="EUD63969.1"/>
    </source>
</evidence>
<sequence length="88" mass="10232">MFIIKRNNPTVVSYKYPHSKRIPSHNRRRINISLQRTPLSPSSRKEIKEIKEEKPKPRGAISETNIPQRKGKQIPKEPLGKLQPSQPK</sequence>
<dbReference type="AlphaFoldDB" id="W7A4D4"/>
<organism evidence="2 3">
    <name type="scientific">Plasmodium inui San Antonio 1</name>
    <dbReference type="NCBI Taxonomy" id="1237626"/>
    <lineage>
        <taxon>Eukaryota</taxon>
        <taxon>Sar</taxon>
        <taxon>Alveolata</taxon>
        <taxon>Apicomplexa</taxon>
        <taxon>Aconoidasida</taxon>
        <taxon>Haemosporida</taxon>
        <taxon>Plasmodiidae</taxon>
        <taxon>Plasmodium</taxon>
        <taxon>Plasmodium (Plasmodium)</taxon>
    </lineage>
</organism>
<gene>
    <name evidence="2" type="ORF">C922_05648</name>
</gene>
<dbReference type="GeneID" id="20040922"/>
<feature type="compositionally biased region" description="Polar residues" evidence="1">
    <location>
        <begin position="32"/>
        <end position="42"/>
    </location>
</feature>
<feature type="compositionally biased region" description="Basic and acidic residues" evidence="1">
    <location>
        <begin position="43"/>
        <end position="56"/>
    </location>
</feature>
<feature type="compositionally biased region" description="Basic residues" evidence="1">
    <location>
        <begin position="19"/>
        <end position="30"/>
    </location>
</feature>
<dbReference type="EMBL" id="KI965582">
    <property type="protein sequence ID" value="EUD63969.1"/>
    <property type="molecule type" value="Genomic_DNA"/>
</dbReference>
<proteinExistence type="predicted"/>
<evidence type="ECO:0000313" key="3">
    <source>
        <dbReference type="Proteomes" id="UP000030640"/>
    </source>
</evidence>
<evidence type="ECO:0000256" key="1">
    <source>
        <dbReference type="SAM" id="MobiDB-lite"/>
    </source>
</evidence>
<reference evidence="2 3" key="1">
    <citation type="submission" date="2013-02" db="EMBL/GenBank/DDBJ databases">
        <title>The Genome Sequence of Plasmodium inui San Antonio 1.</title>
        <authorList>
            <consortium name="The Broad Institute Genome Sequencing Platform"/>
            <consortium name="The Broad Institute Genome Sequencing Center for Infectious Disease"/>
            <person name="Neafsey D."/>
            <person name="Cheeseman I."/>
            <person name="Volkman S."/>
            <person name="Adams J."/>
            <person name="Walker B."/>
            <person name="Young S.K."/>
            <person name="Zeng Q."/>
            <person name="Gargeya S."/>
            <person name="Fitzgerald M."/>
            <person name="Haas B."/>
            <person name="Abouelleil A."/>
            <person name="Alvarado L."/>
            <person name="Arachchi H.M."/>
            <person name="Berlin A.M."/>
            <person name="Chapman S.B."/>
            <person name="Dewar J."/>
            <person name="Goldberg J."/>
            <person name="Griggs A."/>
            <person name="Gujja S."/>
            <person name="Hansen M."/>
            <person name="Howarth C."/>
            <person name="Imamovic A."/>
            <person name="Larimer J."/>
            <person name="McCowan C."/>
            <person name="Murphy C."/>
            <person name="Neiman D."/>
            <person name="Pearson M."/>
            <person name="Priest M."/>
            <person name="Roberts A."/>
            <person name="Saif S."/>
            <person name="Shea T."/>
            <person name="Sisk P."/>
            <person name="Sykes S."/>
            <person name="Wortman J."/>
            <person name="Nusbaum C."/>
            <person name="Birren B."/>
        </authorList>
    </citation>
    <scope>NUCLEOTIDE SEQUENCE [LARGE SCALE GENOMIC DNA]</scope>
    <source>
        <strain evidence="2 3">San Antonio 1</strain>
    </source>
</reference>
<feature type="region of interest" description="Disordered" evidence="1">
    <location>
        <begin position="19"/>
        <end position="88"/>
    </location>
</feature>
<name>W7A4D4_9APIC</name>
<keyword evidence="3" id="KW-1185">Reference proteome</keyword>
<dbReference type="VEuPathDB" id="PlasmoDB:C922_05648"/>
<protein>
    <submittedName>
        <fullName evidence="2">Uncharacterized protein</fullName>
    </submittedName>
</protein>
<accession>W7A4D4</accession>
<dbReference type="RefSeq" id="XP_008819441.1">
    <property type="nucleotide sequence ID" value="XM_008821219.1"/>
</dbReference>
<dbReference type="Proteomes" id="UP000030640">
    <property type="component" value="Unassembled WGS sequence"/>
</dbReference>